<name>C6LHD7_9FIRM</name>
<dbReference type="EMBL" id="ACCL02000014">
    <property type="protein sequence ID" value="EET59924.1"/>
    <property type="molecule type" value="Genomic_DNA"/>
</dbReference>
<organism evidence="1 2">
    <name type="scientific">Marvinbryantia formatexigens DSM 14469</name>
    <dbReference type="NCBI Taxonomy" id="478749"/>
    <lineage>
        <taxon>Bacteria</taxon>
        <taxon>Bacillati</taxon>
        <taxon>Bacillota</taxon>
        <taxon>Clostridia</taxon>
        <taxon>Lachnospirales</taxon>
        <taxon>Lachnospiraceae</taxon>
        <taxon>Marvinbryantia</taxon>
    </lineage>
</organism>
<keyword evidence="2" id="KW-1185">Reference proteome</keyword>
<sequence length="41" mass="4716">MVEITGQTAGIHPYIECGEKQHVVCVMQAWRMSWRNILPCV</sequence>
<gene>
    <name evidence="1" type="ORF">BRYFOR_08048</name>
</gene>
<proteinExistence type="predicted"/>
<comment type="caution">
    <text evidence="1">The sequence shown here is derived from an EMBL/GenBank/DDBJ whole genome shotgun (WGS) entry which is preliminary data.</text>
</comment>
<evidence type="ECO:0000313" key="2">
    <source>
        <dbReference type="Proteomes" id="UP000005561"/>
    </source>
</evidence>
<accession>C6LHD7</accession>
<reference evidence="1" key="1">
    <citation type="submission" date="2009-07" db="EMBL/GenBank/DDBJ databases">
        <authorList>
            <person name="Weinstock G."/>
            <person name="Sodergren E."/>
            <person name="Clifton S."/>
            <person name="Fulton L."/>
            <person name="Fulton B."/>
            <person name="Courtney L."/>
            <person name="Fronick C."/>
            <person name="Harrison M."/>
            <person name="Strong C."/>
            <person name="Farmer C."/>
            <person name="Delahaunty K."/>
            <person name="Markovic C."/>
            <person name="Hall O."/>
            <person name="Minx P."/>
            <person name="Tomlinson C."/>
            <person name="Mitreva M."/>
            <person name="Nelson J."/>
            <person name="Hou S."/>
            <person name="Wollam A."/>
            <person name="Pepin K.H."/>
            <person name="Johnson M."/>
            <person name="Bhonagiri V."/>
            <person name="Nash W.E."/>
            <person name="Warren W."/>
            <person name="Chinwalla A."/>
            <person name="Mardis E.R."/>
            <person name="Wilson R.K."/>
        </authorList>
    </citation>
    <scope>NUCLEOTIDE SEQUENCE [LARGE SCALE GENOMIC DNA]</scope>
    <source>
        <strain evidence="1">DSM 14469</strain>
    </source>
</reference>
<evidence type="ECO:0000313" key="1">
    <source>
        <dbReference type="EMBL" id="EET59924.1"/>
    </source>
</evidence>
<protein>
    <submittedName>
        <fullName evidence="1">Uncharacterized protein</fullName>
    </submittedName>
</protein>
<dbReference type="Proteomes" id="UP000005561">
    <property type="component" value="Unassembled WGS sequence"/>
</dbReference>
<dbReference type="AlphaFoldDB" id="C6LHD7"/>